<name>A0A941CRP1_9CLOT</name>
<protein>
    <submittedName>
        <fullName evidence="1">Uncharacterized protein</fullName>
    </submittedName>
</protein>
<comment type="caution">
    <text evidence="1">The sequence shown here is derived from an EMBL/GenBank/DDBJ whole genome shotgun (WGS) entry which is preliminary data.</text>
</comment>
<evidence type="ECO:0000313" key="1">
    <source>
        <dbReference type="EMBL" id="MBR0576894.1"/>
    </source>
</evidence>
<accession>A0A941CRP1</accession>
<dbReference type="Proteomes" id="UP000675379">
    <property type="component" value="Unassembled WGS sequence"/>
</dbReference>
<gene>
    <name evidence="1" type="ORF">KCG48_11265</name>
</gene>
<dbReference type="RefSeq" id="WP_211802310.1">
    <property type="nucleotide sequence ID" value="NZ_JAGSCS010000016.1"/>
</dbReference>
<dbReference type="AlphaFoldDB" id="A0A941CRP1"/>
<proteinExistence type="predicted"/>
<sequence>MDGIELLLVKLARENTKESSKRRPVYRYVHLEYDERIRKYDVKAWVNGREELLLTVADLRLAQWYAEKIIAL</sequence>
<organism evidence="1 2">
    <name type="scientific">Proteiniclasticum sediminis</name>
    <dbReference type="NCBI Taxonomy" id="2804028"/>
    <lineage>
        <taxon>Bacteria</taxon>
        <taxon>Bacillati</taxon>
        <taxon>Bacillota</taxon>
        <taxon>Clostridia</taxon>
        <taxon>Eubacteriales</taxon>
        <taxon>Clostridiaceae</taxon>
        <taxon>Proteiniclasticum</taxon>
    </lineage>
</organism>
<dbReference type="EMBL" id="JAGSCS010000016">
    <property type="protein sequence ID" value="MBR0576894.1"/>
    <property type="molecule type" value="Genomic_DNA"/>
</dbReference>
<reference evidence="1" key="1">
    <citation type="submission" date="2021-04" db="EMBL/GenBank/DDBJ databases">
        <title>Proteiniclasticum sedimins sp. nov., an obligate anaerobic bacterium isolated from anaerobic sludge.</title>
        <authorList>
            <person name="Liu J."/>
        </authorList>
    </citation>
    <scope>NUCLEOTIDE SEQUENCE</scope>
    <source>
        <strain evidence="1">BAD-10</strain>
    </source>
</reference>
<evidence type="ECO:0000313" key="2">
    <source>
        <dbReference type="Proteomes" id="UP000675379"/>
    </source>
</evidence>
<keyword evidence="2" id="KW-1185">Reference proteome</keyword>